<reference evidence="1" key="2">
    <citation type="journal article" date="2023" name="Microbiol Resour">
        <title>Decontamination and Annotation of the Draft Genome Sequence of the Oomycete Lagenidium giganteum ARSEF 373.</title>
        <authorList>
            <person name="Morgan W.R."/>
            <person name="Tartar A."/>
        </authorList>
    </citation>
    <scope>NUCLEOTIDE SEQUENCE</scope>
    <source>
        <strain evidence="1">ARSEF 373</strain>
    </source>
</reference>
<reference evidence="1" key="1">
    <citation type="submission" date="2022-11" db="EMBL/GenBank/DDBJ databases">
        <authorList>
            <person name="Morgan W.R."/>
            <person name="Tartar A."/>
        </authorList>
    </citation>
    <scope>NUCLEOTIDE SEQUENCE</scope>
    <source>
        <strain evidence="1">ARSEF 373</strain>
    </source>
</reference>
<evidence type="ECO:0000313" key="1">
    <source>
        <dbReference type="EMBL" id="DAZ99766.1"/>
    </source>
</evidence>
<evidence type="ECO:0000313" key="2">
    <source>
        <dbReference type="Proteomes" id="UP001146120"/>
    </source>
</evidence>
<proteinExistence type="predicted"/>
<feature type="non-terminal residue" evidence="1">
    <location>
        <position position="1"/>
    </location>
</feature>
<dbReference type="AlphaFoldDB" id="A0AAV2YZD5"/>
<accession>A0AAV2YZD5</accession>
<protein>
    <submittedName>
        <fullName evidence="1">Uncharacterized protein</fullName>
    </submittedName>
</protein>
<dbReference type="EMBL" id="DAKRPA010000077">
    <property type="protein sequence ID" value="DAZ99766.1"/>
    <property type="molecule type" value="Genomic_DNA"/>
</dbReference>
<organism evidence="1 2">
    <name type="scientific">Lagenidium giganteum</name>
    <dbReference type="NCBI Taxonomy" id="4803"/>
    <lineage>
        <taxon>Eukaryota</taxon>
        <taxon>Sar</taxon>
        <taxon>Stramenopiles</taxon>
        <taxon>Oomycota</taxon>
        <taxon>Peronosporomycetes</taxon>
        <taxon>Pythiales</taxon>
        <taxon>Pythiaceae</taxon>
    </lineage>
</organism>
<dbReference type="Proteomes" id="UP001146120">
    <property type="component" value="Unassembled WGS sequence"/>
</dbReference>
<sequence>QFDVHRVGAANQGVEKAQEDWRQARTRAFDHGIPLSVSGILSSLFSVTLLSSDDPRSGLGSRTAPFDRLQPSVYRAYGPWAYPVYTVYSNETAKDIRVWTLIQRRSAAIIFNVSSYPHCMIDDTPYEDEHFRRATRFQMTDELVNASARGGNPSAFRVTPHSRTMRAKASFGDRVHDHVLAQALTRPHTTTIRAVYYPPELVASRQAINFSRPSANVLCHGMWANFARIHGREDVKYVDTGHVASNISERVQKMKQNHAKLVIDMLVLSQAEDARVSAGGIEHESIRYDDVTMIMRVRDCDKSNQLCSTNMIDDFRYESGTYVMDGNEWYIYVATLRPVGQTYRTSTGVFQEEQYRDESWWIVTRATVRTLCLIPCQGIVFGSMLSTACYVLVHLIDAPMGSEALHNKLVTSLGFDNPDSRSISKVCQFGAIQMRNIWLLELCLQLAVWMQTSRNWSPADGVRGLPEYAMSILSAVTLLATYRGTNHFRFNPIHQVMETAERDHRGRASFSTFDSLDAMA</sequence>
<keyword evidence="2" id="KW-1185">Reference proteome</keyword>
<gene>
    <name evidence="1" type="ORF">N0F65_003553</name>
</gene>
<comment type="caution">
    <text evidence="1">The sequence shown here is derived from an EMBL/GenBank/DDBJ whole genome shotgun (WGS) entry which is preliminary data.</text>
</comment>
<name>A0AAV2YZD5_9STRA</name>